<dbReference type="FunFam" id="1.10.357.140:FF:000004">
    <property type="entry name" value="Protoheme IX farnesyltransferase, mitochondrial"/>
    <property type="match status" value="1"/>
</dbReference>
<evidence type="ECO:0000256" key="11">
    <source>
        <dbReference type="ARBA" id="ARBA00023136"/>
    </source>
</evidence>
<dbReference type="RefSeq" id="XP_025418608.1">
    <property type="nucleotide sequence ID" value="XM_025562823.1"/>
</dbReference>
<evidence type="ECO:0000313" key="17">
    <source>
        <dbReference type="RefSeq" id="XP_025418608.1"/>
    </source>
</evidence>
<reference evidence="17" key="2">
    <citation type="submission" date="2025-04" db="UniProtKB">
        <authorList>
            <consortium name="RefSeq"/>
        </authorList>
    </citation>
    <scope>IDENTIFICATION</scope>
    <source>
        <tissue evidence="17">Whole body</tissue>
    </source>
</reference>
<dbReference type="Pfam" id="PF01040">
    <property type="entry name" value="UbiA"/>
    <property type="match status" value="1"/>
</dbReference>
<feature type="transmembrane region" description="Helical" evidence="14">
    <location>
        <begin position="218"/>
        <end position="237"/>
    </location>
</feature>
<feature type="transmembrane region" description="Helical" evidence="14">
    <location>
        <begin position="348"/>
        <end position="365"/>
    </location>
</feature>
<evidence type="ECO:0000256" key="3">
    <source>
        <dbReference type="ARBA" id="ARBA00012292"/>
    </source>
</evidence>
<comment type="subcellular location">
    <subcellularLocation>
        <location evidence="1">Mitochondrion membrane</location>
        <topology evidence="1">Multi-pass membrane protein</topology>
    </subcellularLocation>
</comment>
<dbReference type="InterPro" id="IPR044878">
    <property type="entry name" value="UbiA_sf"/>
</dbReference>
<keyword evidence="5 15" id="KW-0808">Transferase</keyword>
<evidence type="ECO:0000256" key="9">
    <source>
        <dbReference type="ARBA" id="ARBA00023128"/>
    </source>
</evidence>
<evidence type="ECO:0000256" key="5">
    <source>
        <dbReference type="ARBA" id="ARBA00022679"/>
    </source>
</evidence>
<dbReference type="GO" id="GO:0031966">
    <property type="term" value="C:mitochondrial membrane"/>
    <property type="evidence" value="ECO:0007669"/>
    <property type="project" value="UniProtKB-SubCell"/>
</dbReference>
<evidence type="ECO:0000256" key="8">
    <source>
        <dbReference type="ARBA" id="ARBA00022989"/>
    </source>
</evidence>
<dbReference type="CDD" id="cd13957">
    <property type="entry name" value="PT_UbiA_Cox10"/>
    <property type="match status" value="1"/>
</dbReference>
<evidence type="ECO:0000256" key="2">
    <source>
        <dbReference type="ARBA" id="ARBA00005985"/>
    </source>
</evidence>
<evidence type="ECO:0000256" key="6">
    <source>
        <dbReference type="ARBA" id="ARBA00022692"/>
    </source>
</evidence>
<dbReference type="OrthoDB" id="5211at2759"/>
<keyword evidence="11 14" id="KW-0472">Membrane</keyword>
<dbReference type="EC" id="2.5.1.141" evidence="3"/>
<keyword evidence="7" id="KW-0809">Transit peptide</keyword>
<sequence length="403" mass="44510">MNHLVRAIHHDGFQVKNVYTCLTCSFLRRQITQSSLKPKPLVATTIAVDKSLPILPNIKPSAVESKSDVNEKTRIEKEWTESRIHLKDLHQHYLKLSKSRLTTLVVVTTMAGYAMAPAPFDLTSFILCSVGTGLVSGAANSINQYHEVPFDAQMSRTKNRLLVRGILSPLHALSFAAVSGSLGLMTLYYGVNPVTAALGAANLILYTSIYTPMKRISILNTWVGSVVGAIPPLMGWAGCTGGVIDSGGLLLAGLLYAWQFPHFNALSWNLRPDYSRAGYRMMSVTNPGLCRRTALRYTIGIFGLCCAAPLCELTNIYFSIAVAPLNAYFVYLAWKFHQESDSKTSRSLFRFSLIHLPALMLLLFVNKHSLWSGNSKPKENGEIITVNKDEKIISTIFKTPEPL</sequence>
<dbReference type="PANTHER" id="PTHR43448">
    <property type="entry name" value="PROTOHEME IX FARNESYLTRANSFERASE, MITOCHONDRIAL"/>
    <property type="match status" value="1"/>
</dbReference>
<evidence type="ECO:0000313" key="15">
    <source>
        <dbReference type="EMBL" id="MBY74521.1"/>
    </source>
</evidence>
<keyword evidence="9" id="KW-0496">Mitochondrion</keyword>
<dbReference type="GO" id="GO:0006784">
    <property type="term" value="P:heme A biosynthetic process"/>
    <property type="evidence" value="ECO:0007669"/>
    <property type="project" value="TreeGrafter"/>
</dbReference>
<evidence type="ECO:0000256" key="10">
    <source>
        <dbReference type="ARBA" id="ARBA00023133"/>
    </source>
</evidence>
<organism evidence="15">
    <name type="scientific">Sipha flava</name>
    <name type="common">yellow sugarcane aphid</name>
    <dbReference type="NCBI Taxonomy" id="143950"/>
    <lineage>
        <taxon>Eukaryota</taxon>
        <taxon>Metazoa</taxon>
        <taxon>Ecdysozoa</taxon>
        <taxon>Arthropoda</taxon>
        <taxon>Hexapoda</taxon>
        <taxon>Insecta</taxon>
        <taxon>Pterygota</taxon>
        <taxon>Neoptera</taxon>
        <taxon>Paraneoptera</taxon>
        <taxon>Hemiptera</taxon>
        <taxon>Sternorrhyncha</taxon>
        <taxon>Aphidomorpha</taxon>
        <taxon>Aphidoidea</taxon>
        <taxon>Aphididae</taxon>
        <taxon>Sipha</taxon>
    </lineage>
</organism>
<feature type="transmembrane region" description="Helical" evidence="14">
    <location>
        <begin position="289"/>
        <end position="310"/>
    </location>
</feature>
<dbReference type="GO" id="GO:0008495">
    <property type="term" value="F:protoheme IX farnesyltransferase activity"/>
    <property type="evidence" value="ECO:0007669"/>
    <property type="project" value="UniProtKB-EC"/>
</dbReference>
<dbReference type="PROSITE" id="PS00943">
    <property type="entry name" value="UBIA"/>
    <property type="match status" value="1"/>
</dbReference>
<dbReference type="InterPro" id="IPR000537">
    <property type="entry name" value="UbiA_prenyltransferase"/>
</dbReference>
<evidence type="ECO:0000256" key="12">
    <source>
        <dbReference type="ARBA" id="ARBA00030253"/>
    </source>
</evidence>
<keyword evidence="8 14" id="KW-1133">Transmembrane helix</keyword>
<comment type="similarity">
    <text evidence="2">Belongs to the UbiA prenyltransferase family.</text>
</comment>
<dbReference type="NCBIfam" id="TIGR01473">
    <property type="entry name" value="cyoE_ctaB"/>
    <property type="match status" value="1"/>
</dbReference>
<gene>
    <name evidence="15" type="primary">Cox10</name>
    <name evidence="17" type="synonym">LOC112689227</name>
    <name evidence="15" type="ORF">g.30166</name>
</gene>
<dbReference type="Gene3D" id="1.10.357.140">
    <property type="entry name" value="UbiA prenyltransferase"/>
    <property type="match status" value="1"/>
</dbReference>
<feature type="transmembrane region" description="Helical" evidence="14">
    <location>
        <begin position="161"/>
        <end position="181"/>
    </location>
</feature>
<proteinExistence type="inferred from homology"/>
<evidence type="ECO:0000256" key="7">
    <source>
        <dbReference type="ARBA" id="ARBA00022946"/>
    </source>
</evidence>
<comment type="catalytic activity">
    <reaction evidence="13">
        <text>heme b + (2E,6E)-farnesyl diphosphate + H2O = Fe(II)-heme o + diphosphate</text>
        <dbReference type="Rhea" id="RHEA:28070"/>
        <dbReference type="ChEBI" id="CHEBI:15377"/>
        <dbReference type="ChEBI" id="CHEBI:33019"/>
        <dbReference type="ChEBI" id="CHEBI:60344"/>
        <dbReference type="ChEBI" id="CHEBI:60530"/>
        <dbReference type="ChEBI" id="CHEBI:175763"/>
        <dbReference type="EC" id="2.5.1.141"/>
    </reaction>
</comment>
<evidence type="ECO:0000256" key="1">
    <source>
        <dbReference type="ARBA" id="ARBA00004225"/>
    </source>
</evidence>
<dbReference type="AlphaFoldDB" id="A0A2S2QA70"/>
<keyword evidence="6 14" id="KW-0812">Transmembrane</keyword>
<accession>A0A2S2QA70</accession>
<keyword evidence="10" id="KW-0350">Heme biosynthesis</keyword>
<evidence type="ECO:0000256" key="4">
    <source>
        <dbReference type="ARBA" id="ARBA00016335"/>
    </source>
</evidence>
<dbReference type="Proteomes" id="UP000694846">
    <property type="component" value="Unplaced"/>
</dbReference>
<evidence type="ECO:0000313" key="16">
    <source>
        <dbReference type="Proteomes" id="UP000694846"/>
    </source>
</evidence>
<dbReference type="InterPro" id="IPR030470">
    <property type="entry name" value="UbiA_prenylTrfase_CS"/>
</dbReference>
<keyword evidence="16" id="KW-1185">Reference proteome</keyword>
<feature type="transmembrane region" description="Helical" evidence="14">
    <location>
        <begin position="187"/>
        <end position="206"/>
    </location>
</feature>
<dbReference type="HAMAP" id="MF_00154">
    <property type="entry name" value="CyoE_CtaB"/>
    <property type="match status" value="1"/>
</dbReference>
<evidence type="ECO:0000256" key="13">
    <source>
        <dbReference type="ARBA" id="ARBA00047690"/>
    </source>
</evidence>
<name>A0A2S2QA70_9HEMI</name>
<dbReference type="InterPro" id="IPR006369">
    <property type="entry name" value="Protohaem_IX_farnesylTrfase"/>
</dbReference>
<reference evidence="15" key="1">
    <citation type="submission" date="2018-04" db="EMBL/GenBank/DDBJ databases">
        <title>Transcriptome assembly of Sipha flava.</title>
        <authorList>
            <person name="Scully E.D."/>
            <person name="Geib S.M."/>
            <person name="Palmer N.A."/>
            <person name="Koch K."/>
            <person name="Bradshaw J."/>
            <person name="Heng-Moss T."/>
            <person name="Sarath G."/>
        </authorList>
    </citation>
    <scope>NUCLEOTIDE SEQUENCE</scope>
</reference>
<protein>
    <recommendedName>
        <fullName evidence="4">Protoheme IX farnesyltransferase, mitochondrial</fullName>
        <ecNumber evidence="3">2.5.1.141</ecNumber>
    </recommendedName>
    <alternativeName>
        <fullName evidence="12">Heme O synthase</fullName>
    </alternativeName>
</protein>
<feature type="transmembrane region" description="Helical" evidence="14">
    <location>
        <begin position="249"/>
        <end position="268"/>
    </location>
</feature>
<dbReference type="EMBL" id="GGMS01005318">
    <property type="protein sequence ID" value="MBY74521.1"/>
    <property type="molecule type" value="Transcribed_RNA"/>
</dbReference>
<dbReference type="PANTHER" id="PTHR43448:SF2">
    <property type="entry name" value="PROTOHEME IX FARNESYLTRANSFERASE, MITOCHONDRIAL"/>
    <property type="match status" value="1"/>
</dbReference>
<evidence type="ECO:0000256" key="14">
    <source>
        <dbReference type="SAM" id="Phobius"/>
    </source>
</evidence>